<proteinExistence type="predicted"/>
<feature type="region of interest" description="Disordered" evidence="1">
    <location>
        <begin position="18"/>
        <end position="48"/>
    </location>
</feature>
<keyword evidence="3" id="KW-1185">Reference proteome</keyword>
<organism evidence="2 3">
    <name type="scientific">Lophiostoma macrostomum CBS 122681</name>
    <dbReference type="NCBI Taxonomy" id="1314788"/>
    <lineage>
        <taxon>Eukaryota</taxon>
        <taxon>Fungi</taxon>
        <taxon>Dikarya</taxon>
        <taxon>Ascomycota</taxon>
        <taxon>Pezizomycotina</taxon>
        <taxon>Dothideomycetes</taxon>
        <taxon>Pleosporomycetidae</taxon>
        <taxon>Pleosporales</taxon>
        <taxon>Lophiostomataceae</taxon>
        <taxon>Lophiostoma</taxon>
    </lineage>
</organism>
<evidence type="ECO:0000313" key="3">
    <source>
        <dbReference type="Proteomes" id="UP000799324"/>
    </source>
</evidence>
<evidence type="ECO:0000256" key="1">
    <source>
        <dbReference type="SAM" id="MobiDB-lite"/>
    </source>
</evidence>
<accession>A0A6A6TGM8</accession>
<dbReference type="EMBL" id="MU004314">
    <property type="protein sequence ID" value="KAF2658586.1"/>
    <property type="molecule type" value="Genomic_DNA"/>
</dbReference>
<gene>
    <name evidence="2" type="ORF">K491DRAFT_676396</name>
</gene>
<reference evidence="2" key="1">
    <citation type="journal article" date="2020" name="Stud. Mycol.">
        <title>101 Dothideomycetes genomes: a test case for predicting lifestyles and emergence of pathogens.</title>
        <authorList>
            <person name="Haridas S."/>
            <person name="Albert R."/>
            <person name="Binder M."/>
            <person name="Bloem J."/>
            <person name="Labutti K."/>
            <person name="Salamov A."/>
            <person name="Andreopoulos B."/>
            <person name="Baker S."/>
            <person name="Barry K."/>
            <person name="Bills G."/>
            <person name="Bluhm B."/>
            <person name="Cannon C."/>
            <person name="Castanera R."/>
            <person name="Culley D."/>
            <person name="Daum C."/>
            <person name="Ezra D."/>
            <person name="Gonzalez J."/>
            <person name="Henrissat B."/>
            <person name="Kuo A."/>
            <person name="Liang C."/>
            <person name="Lipzen A."/>
            <person name="Lutzoni F."/>
            <person name="Magnuson J."/>
            <person name="Mondo S."/>
            <person name="Nolan M."/>
            <person name="Ohm R."/>
            <person name="Pangilinan J."/>
            <person name="Park H.-J."/>
            <person name="Ramirez L."/>
            <person name="Alfaro M."/>
            <person name="Sun H."/>
            <person name="Tritt A."/>
            <person name="Yoshinaga Y."/>
            <person name="Zwiers L.-H."/>
            <person name="Turgeon B."/>
            <person name="Goodwin S."/>
            <person name="Spatafora J."/>
            <person name="Crous P."/>
            <person name="Grigoriev I."/>
        </authorList>
    </citation>
    <scope>NUCLEOTIDE SEQUENCE</scope>
    <source>
        <strain evidence="2">CBS 122681</strain>
    </source>
</reference>
<dbReference type="Proteomes" id="UP000799324">
    <property type="component" value="Unassembled WGS sequence"/>
</dbReference>
<protein>
    <submittedName>
        <fullName evidence="2">Uncharacterized protein</fullName>
    </submittedName>
</protein>
<dbReference type="AlphaFoldDB" id="A0A6A6TGM8"/>
<sequence>MALETRSLQDAFGSVDSAATEVGTARKTPSLGDSSSSATARAKAVNREREVAYQQDRMRIDRNRYRLARANLPGLRISPIDLPSVAPIMYYQPDDCGLEIERQHETVDGGLDRFNFEWRKSGSNLRAAIAPYLNHEKTRPPLNILHLVGWALNKLANKRGTITQIEGQILHDFPVFRASTSRNLLRQRIDKLFLEEESKYNKVLCLADKAHQPQASLAKRDMVWEMPLQRIDYIFAEFYGKNLSVGVEAPSASLMQPVGLFEKFPDELLVIMLKAQLRIGKVILVRHDPMRQVPSHAFFDDEKRGSRVQLALSDVLAIAEVKDEKFRIMVHEVFFGVNTFSFPNLKVFLIWLHWLGAGNRLLVRSVIVRLTPVTDLLKDLKLAFCLLGQSEKLAELDIRLIWWDRHPKQSKSLTSSDWFAVLEDICLRRGGAFRYRSHRPDGGTTGDDSEDIHVQKQNSAEWISAPTRIWSGPQNSTREQFARNSRPRHPQALGQRIRTPERTDHGVLQSPIGSIYREPLMASRQQPERPRGQPSSLQRKPVLCFPDATATADRARPLAATATAATPPPTTGSPNATPEGLGDRILNLPTELRLLIFAEWVAAIEGPVLVSIGSQVDGRPVFTYSGGIGSQLDAVLVALQEGDNDLQSVVEEEFFRRTTFEFHRIRDLYAWLESLDAHCRKRLQSIVLHLDNYNGQERLAQRAFILLGQSLELWEVKIVITDSLICVIRLWIGGLFGILEGYRLQDHQGRCGNFELQVSHACSDRQAQRAMTAEKYLRFFMYQRRPRGRPSYSEEHAFTRRRVFAGLYHHKIPRKLYYTGSTVCRWMRELGMNPSGSFAQRFEAVANGQLPSITGVQSHHRRRRDLPLPNDRIYDTMEYAGDFFRNCVGTQSP</sequence>
<name>A0A6A6TGM8_9PLEO</name>
<evidence type="ECO:0000313" key="2">
    <source>
        <dbReference type="EMBL" id="KAF2658586.1"/>
    </source>
</evidence>
<feature type="region of interest" description="Disordered" evidence="1">
    <location>
        <begin position="560"/>
        <end position="581"/>
    </location>
</feature>
<feature type="region of interest" description="Disordered" evidence="1">
    <location>
        <begin position="498"/>
        <end position="539"/>
    </location>
</feature>